<gene>
    <name evidence="6" type="ORF">GBAR_LOCUS6703</name>
</gene>
<dbReference type="Gene3D" id="3.40.630.10">
    <property type="entry name" value="Zn peptidases"/>
    <property type="match status" value="1"/>
</dbReference>
<dbReference type="PROSITE" id="PS52035">
    <property type="entry name" value="PEPTIDASE_M14"/>
    <property type="match status" value="1"/>
</dbReference>
<evidence type="ECO:0000313" key="7">
    <source>
        <dbReference type="Proteomes" id="UP001174909"/>
    </source>
</evidence>
<feature type="active site" description="Proton donor/acceptor" evidence="3">
    <location>
        <position position="433"/>
    </location>
</feature>
<dbReference type="SUPFAM" id="SSF53187">
    <property type="entry name" value="Zn-dependent exopeptidases"/>
    <property type="match status" value="1"/>
</dbReference>
<protein>
    <submittedName>
        <fullName evidence="6">Cytosolic carboxypeptidase 6</fullName>
    </submittedName>
</protein>
<organism evidence="6 7">
    <name type="scientific">Geodia barretti</name>
    <name type="common">Barrett's horny sponge</name>
    <dbReference type="NCBI Taxonomy" id="519541"/>
    <lineage>
        <taxon>Eukaryota</taxon>
        <taxon>Metazoa</taxon>
        <taxon>Porifera</taxon>
        <taxon>Demospongiae</taxon>
        <taxon>Heteroscleromorpha</taxon>
        <taxon>Tetractinellida</taxon>
        <taxon>Astrophorina</taxon>
        <taxon>Geodiidae</taxon>
        <taxon>Geodia</taxon>
    </lineage>
</organism>
<dbReference type="AlphaFoldDB" id="A0AA35RES7"/>
<keyword evidence="7" id="KW-1185">Reference proteome</keyword>
<evidence type="ECO:0000256" key="1">
    <source>
        <dbReference type="ARBA" id="ARBA00001947"/>
    </source>
</evidence>
<keyword evidence="6" id="KW-0645">Protease</keyword>
<keyword evidence="6" id="KW-0121">Carboxypeptidase</keyword>
<proteinExistence type="inferred from homology"/>
<dbReference type="PANTHER" id="PTHR12756">
    <property type="entry name" value="CYTOSOLIC CARBOXYPEPTIDASE"/>
    <property type="match status" value="1"/>
</dbReference>
<feature type="domain" description="Peptidase M14" evidence="5">
    <location>
        <begin position="174"/>
        <end position="463"/>
    </location>
</feature>
<feature type="non-terminal residue" evidence="6">
    <location>
        <position position="1"/>
    </location>
</feature>
<dbReference type="GO" id="GO:0008270">
    <property type="term" value="F:zinc ion binding"/>
    <property type="evidence" value="ECO:0007669"/>
    <property type="project" value="InterPro"/>
</dbReference>
<dbReference type="GO" id="GO:0004181">
    <property type="term" value="F:metallocarboxypeptidase activity"/>
    <property type="evidence" value="ECO:0007669"/>
    <property type="project" value="InterPro"/>
</dbReference>
<comment type="cofactor">
    <cofactor evidence="1">
        <name>Zn(2+)</name>
        <dbReference type="ChEBI" id="CHEBI:29105"/>
    </cofactor>
</comment>
<dbReference type="InterPro" id="IPR050821">
    <property type="entry name" value="Cytosolic_carboxypeptidase"/>
</dbReference>
<dbReference type="Gene3D" id="2.60.40.3120">
    <property type="match status" value="1"/>
</dbReference>
<evidence type="ECO:0000256" key="2">
    <source>
        <dbReference type="ARBA" id="ARBA00005988"/>
    </source>
</evidence>
<accession>A0AA35RES7</accession>
<reference evidence="6" key="1">
    <citation type="submission" date="2023-03" db="EMBL/GenBank/DDBJ databases">
        <authorList>
            <person name="Steffen K."/>
            <person name="Cardenas P."/>
        </authorList>
    </citation>
    <scope>NUCLEOTIDE SEQUENCE</scope>
</reference>
<dbReference type="InterPro" id="IPR000834">
    <property type="entry name" value="Peptidase_M14"/>
</dbReference>
<dbReference type="Proteomes" id="UP001174909">
    <property type="component" value="Unassembled WGS sequence"/>
</dbReference>
<evidence type="ECO:0000259" key="5">
    <source>
        <dbReference type="PROSITE" id="PS52035"/>
    </source>
</evidence>
<dbReference type="EMBL" id="CASHTH010001010">
    <property type="protein sequence ID" value="CAI8010140.1"/>
    <property type="molecule type" value="Genomic_DNA"/>
</dbReference>
<dbReference type="PANTHER" id="PTHR12756:SF9">
    <property type="entry name" value="CYTOSOLIC CARBOXYPEPTIDASE 6"/>
    <property type="match status" value="1"/>
</dbReference>
<evidence type="ECO:0000256" key="3">
    <source>
        <dbReference type="PROSITE-ProRule" id="PRU01379"/>
    </source>
</evidence>
<dbReference type="SMART" id="SM00631">
    <property type="entry name" value="Zn_pept"/>
    <property type="match status" value="1"/>
</dbReference>
<dbReference type="Pfam" id="PF18027">
    <property type="entry name" value="Pepdidase_M14_N"/>
    <property type="match status" value="1"/>
</dbReference>
<evidence type="ECO:0000313" key="6">
    <source>
        <dbReference type="EMBL" id="CAI8010140.1"/>
    </source>
</evidence>
<comment type="caution">
    <text evidence="6">The sequence shown here is derived from an EMBL/GenBank/DDBJ whole genome shotgun (WGS) entry which is preliminary data.</text>
</comment>
<sequence>HNGDCLLQEQRGERPTSSTRGALKNPFVGNVSKYVPLPPSEQRAGVKKGRLQFDACFESGNLGRADYVSDYEYDLFIRPDTCNPKFRVWFNFAVSNVRSEQRVIFNIVNFNKTKSLYRDGMSPLVMSTSRPKWQRIPSKSVFYYRCPDHGNNYVLSFAFAFDREEDIYYFSYCYPYTYSRLQQYLERVDALNLPYWKRELLSQSVQQRRLDVVTISSPHNLQTDSHQRMVFITARVHPGETPASYVCQGLIDFLLSSEPEAKVLRDNIVFKIVPMLNPDGVFLGNYRCSLMGFDLNRHWTEPSPWAHPTLHAAKELVMQYDRDPNISIDFYIDIHAHSTLTNGFMIGNLYEEEERLERQAIFPRLLSHTRPRLLHGTAIQQHTTFVYILWLTITGGSFQQRKTSFNRDVVKSGTGRRFLGGCLNPVTACYTLEVSFFSYSTAESHTQAPYTESSYLELGRSCG</sequence>
<comment type="similarity">
    <text evidence="2 3">Belongs to the peptidase M14 family.</text>
</comment>
<name>A0AA35RES7_GEOBA</name>
<dbReference type="CDD" id="cd06908">
    <property type="entry name" value="M14_AGBL4_like"/>
    <property type="match status" value="1"/>
</dbReference>
<dbReference type="Pfam" id="PF00246">
    <property type="entry name" value="Peptidase_M14"/>
    <property type="match status" value="1"/>
</dbReference>
<dbReference type="GO" id="GO:0006508">
    <property type="term" value="P:proteolysis"/>
    <property type="evidence" value="ECO:0007669"/>
    <property type="project" value="InterPro"/>
</dbReference>
<keyword evidence="6" id="KW-0378">Hydrolase</keyword>
<evidence type="ECO:0000256" key="4">
    <source>
        <dbReference type="SAM" id="MobiDB-lite"/>
    </source>
</evidence>
<feature type="region of interest" description="Disordered" evidence="4">
    <location>
        <begin position="1"/>
        <end position="23"/>
    </location>
</feature>
<dbReference type="InterPro" id="IPR040626">
    <property type="entry name" value="Pepdidase_M14_N"/>
</dbReference>